<dbReference type="EMBL" id="CP011340">
    <property type="protein sequence ID" value="ALC19941.1"/>
    <property type="molecule type" value="Genomic_DNA"/>
</dbReference>
<dbReference type="Proteomes" id="UP000060513">
    <property type="component" value="Chromosome"/>
</dbReference>
<reference evidence="1 2" key="1">
    <citation type="submission" date="2015-08" db="EMBL/GenBank/DDBJ databases">
        <title>Genome sequence of the pristinamycin over-producing bacterium Streptomyces pristinaespiralis HCCB10218.</title>
        <authorList>
            <person name="Tian J."/>
            <person name="Yang J."/>
            <person name="Li L."/>
            <person name="Ruan L."/>
            <person name="Wei W."/>
            <person name="Zheng G."/>
            <person name="Wei Z."/>
            <person name="Yang S."/>
            <person name="Ge M."/>
            <person name="Jiang W."/>
            <person name="Lu Y."/>
        </authorList>
    </citation>
    <scope>NUCLEOTIDE SEQUENCE [LARGE SCALE GENOMIC DNA]</scope>
    <source>
        <strain evidence="1 2">HCCB 10218</strain>
    </source>
</reference>
<gene>
    <name evidence="1" type="ORF">SPRI_1635</name>
</gene>
<evidence type="ECO:0000313" key="2">
    <source>
        <dbReference type="Proteomes" id="UP000060513"/>
    </source>
</evidence>
<name>A0A0M4D2L8_STRPR</name>
<evidence type="ECO:0000313" key="1">
    <source>
        <dbReference type="EMBL" id="ALC19941.1"/>
    </source>
</evidence>
<dbReference type="AlphaFoldDB" id="A0A0M4D2L8"/>
<dbReference type="KEGG" id="spri:SPRI_1635"/>
<dbReference type="GeneID" id="97237308"/>
<proteinExistence type="predicted"/>
<dbReference type="STRING" id="38300.SPRI_1635"/>
<protein>
    <submittedName>
        <fullName evidence="1">Nephrocystin</fullName>
    </submittedName>
</protein>
<organism evidence="1">
    <name type="scientific">Streptomyces pristinaespiralis</name>
    <dbReference type="NCBI Taxonomy" id="38300"/>
    <lineage>
        <taxon>Bacteria</taxon>
        <taxon>Bacillati</taxon>
        <taxon>Actinomycetota</taxon>
        <taxon>Actinomycetes</taxon>
        <taxon>Kitasatosporales</taxon>
        <taxon>Streptomycetaceae</taxon>
        <taxon>Streptomyces</taxon>
    </lineage>
</organism>
<dbReference type="RefSeq" id="WP_005310217.1">
    <property type="nucleotide sequence ID" value="NZ_CP011340.1"/>
</dbReference>
<dbReference type="PATRIC" id="fig|38300.4.peg.1740"/>
<accession>A0A0M4D2L8</accession>
<dbReference type="OMA" id="QVEGREM"/>
<sequence>MLSEAMTALAAAGGTAVVQAASTDAWMGFRQQVARWFGRGNPQRESAELERLDQTAAALETADAEQAERARIRQEASWETWFTALLESLDDSQRETAAEELRALLAEHVQAAGGTSAETGGLAAGRDIININATDNSIAAGTISGGASIGRPQVPDPSQG</sequence>